<dbReference type="EMBL" id="JBHTKA010000003">
    <property type="protein sequence ID" value="MFD1000180.1"/>
    <property type="molecule type" value="Genomic_DNA"/>
</dbReference>
<feature type="domain" description="Helicase/UvrB N-terminal" evidence="1">
    <location>
        <begin position="52"/>
        <end position="230"/>
    </location>
</feature>
<name>A0ABW3K1R7_9BACT</name>
<gene>
    <name evidence="2" type="ORF">ACFQ21_12735</name>
</gene>
<sequence length="897" mass="101076">MNRFVNSISGRLSLRDPQRHSLDILARICEIATPSKVVDLQAALKAIQAEYPSVEDFEREFPSLCFALATGVGKTRLMGAFITYLHVAHGINNFFVLAPNLTIYNKLISDFQPASPKYVFKGISEFSINPPAIITGDDYQDLAGNLFDQLLRCKINIFNISKINSEVRGGKLPKIKRLAEYIGQSYFDYLASLPDLVLLMDESHRYRASAGVRAINELKPIIGLELTATPLIETARGPVPFKNIIYDYALGKAMDDGYVKEPAVVTRKDFSPSGMSSEDIERLKLEDGIRLHEATKVELETYARETDKKIVKPFLLVIARDTSHAGQLQNLIKSEGFFDGRYKDKVIQVDSSQSGEKEDEMIQRLLSVENPEEPTEIVIHVNMLKEGWDVTNLYTIVPLRAANARILIEQSIGRGLRLPYGKRTGVEAVDRLSIVAHDKFQEIIDEANRQDSAIRLKQVILSDTDLKQRTATIVSQSNLAQMLGDSSKRNVDSIHGIDQKPSEFQSPEEQKIAQITHKIIEKLSRDAKLLPSTTFLQNEEIKEQLFREVEVEYRPQQLELEGIVNAPDIAAIISKTASLVIQQTIDIPRISVVPKGEIKSGFKQFILKLEGLQFQPPEETLWVQYLRTGKSTELGLGEGGIEEDRLENYVVAGLIDFDDVSYDDNADILYDLAKQVITHLQSYLSQEQIGKVLRFHQREIARFVHAQMVDHYWEEAVGYDVVVSSGFSPLRESAYTALAGQDPQDFRKPIANKANISKLIFGGFSKCLYPLQKFDSDTERQLAIILDRDATKWFKPARGQFQIYYRAAAGEQEYQPDFVAESDEHIYMFEAKSRNQLEAPDVVAKKIAATQWCHQASDHAKSYGGKTWVYLVVPHDMVSENMTLAGLARQYGVITNA</sequence>
<keyword evidence="2" id="KW-0547">Nucleotide-binding</keyword>
<dbReference type="Proteomes" id="UP001597112">
    <property type="component" value="Unassembled WGS sequence"/>
</dbReference>
<proteinExistence type="predicted"/>
<dbReference type="RefSeq" id="WP_377579576.1">
    <property type="nucleotide sequence ID" value="NZ_JBHTKA010000003.1"/>
</dbReference>
<organism evidence="2 3">
    <name type="scientific">Ohtaekwangia kribbensis</name>
    <dbReference type="NCBI Taxonomy" id="688913"/>
    <lineage>
        <taxon>Bacteria</taxon>
        <taxon>Pseudomonadati</taxon>
        <taxon>Bacteroidota</taxon>
        <taxon>Cytophagia</taxon>
        <taxon>Cytophagales</taxon>
        <taxon>Fulvivirgaceae</taxon>
        <taxon>Ohtaekwangia</taxon>
    </lineage>
</organism>
<reference evidence="3" key="1">
    <citation type="journal article" date="2019" name="Int. J. Syst. Evol. Microbiol.">
        <title>The Global Catalogue of Microorganisms (GCM) 10K type strain sequencing project: providing services to taxonomists for standard genome sequencing and annotation.</title>
        <authorList>
            <consortium name="The Broad Institute Genomics Platform"/>
            <consortium name="The Broad Institute Genome Sequencing Center for Infectious Disease"/>
            <person name="Wu L."/>
            <person name="Ma J."/>
        </authorList>
    </citation>
    <scope>NUCLEOTIDE SEQUENCE [LARGE SCALE GENOMIC DNA]</scope>
    <source>
        <strain evidence="3">CCUG 58938</strain>
    </source>
</reference>
<comment type="caution">
    <text evidence="2">The sequence shown here is derived from an EMBL/GenBank/DDBJ whole genome shotgun (WGS) entry which is preliminary data.</text>
</comment>
<dbReference type="Gene3D" id="3.40.50.300">
    <property type="entry name" value="P-loop containing nucleotide triphosphate hydrolases"/>
    <property type="match status" value="2"/>
</dbReference>
<keyword evidence="3" id="KW-1185">Reference proteome</keyword>
<dbReference type="InterPro" id="IPR027417">
    <property type="entry name" value="P-loop_NTPase"/>
</dbReference>
<dbReference type="PANTHER" id="PTHR47396:SF1">
    <property type="entry name" value="ATP-DEPENDENT HELICASE IRC3-RELATED"/>
    <property type="match status" value="1"/>
</dbReference>
<evidence type="ECO:0000313" key="3">
    <source>
        <dbReference type="Proteomes" id="UP001597112"/>
    </source>
</evidence>
<protein>
    <submittedName>
        <fullName evidence="2">DEAD/DEAH box helicase</fullName>
        <ecNumber evidence="2">3.6.4.-</ecNumber>
    </submittedName>
</protein>
<keyword evidence="2" id="KW-0347">Helicase</keyword>
<dbReference type="Pfam" id="PF04851">
    <property type="entry name" value="ResIII"/>
    <property type="match status" value="1"/>
</dbReference>
<keyword evidence="2" id="KW-0378">Hydrolase</keyword>
<evidence type="ECO:0000259" key="1">
    <source>
        <dbReference type="Pfam" id="PF04851"/>
    </source>
</evidence>
<dbReference type="InterPro" id="IPR006935">
    <property type="entry name" value="Helicase/UvrB_N"/>
</dbReference>
<dbReference type="SUPFAM" id="SSF52540">
    <property type="entry name" value="P-loop containing nucleoside triphosphate hydrolases"/>
    <property type="match status" value="2"/>
</dbReference>
<evidence type="ECO:0000313" key="2">
    <source>
        <dbReference type="EMBL" id="MFD1000180.1"/>
    </source>
</evidence>
<dbReference type="EC" id="3.6.4.-" evidence="2"/>
<dbReference type="GO" id="GO:0016787">
    <property type="term" value="F:hydrolase activity"/>
    <property type="evidence" value="ECO:0007669"/>
    <property type="project" value="UniProtKB-KW"/>
</dbReference>
<accession>A0ABW3K1R7</accession>
<dbReference type="InterPro" id="IPR050742">
    <property type="entry name" value="Helicase_Restrict-Modif_Enz"/>
</dbReference>
<keyword evidence="2" id="KW-0067">ATP-binding</keyword>
<dbReference type="GO" id="GO:0004386">
    <property type="term" value="F:helicase activity"/>
    <property type="evidence" value="ECO:0007669"/>
    <property type="project" value="UniProtKB-KW"/>
</dbReference>
<dbReference type="PANTHER" id="PTHR47396">
    <property type="entry name" value="TYPE I RESTRICTION ENZYME ECOKI R PROTEIN"/>
    <property type="match status" value="1"/>
</dbReference>